<sequence length="388" mass="41640">MREPSDSRWFREVLGQYPTGVCVVTAVQADGSRAGFVVGSFTSVSLDPPLVAFFPDKGSTSWPKIEKAGRFCVNILSADQEHLCRQFASKAEDKFQGVAVRAAGSGSPVIEGVVAWIDCDLESVQEAGDHYIVLGRVRELDVEDPQLPLLFFQGGYGRFAPLSLAAPGHRGALTEQLRKVDLVRPAMESLAADLSARCIATAVVDDELVVLASSGSPDAGARATLVGVHLPFAPPNGSALAASYDEGRVEAWLKTLPEGTDRDEHRRRLDRVRERGYSVGLLNEAQRKFASVLDRLAADPRSMKTENLRSLVTRLNYDPADLSSDAKRAIRVIAVPVPGVNGEADLAFTLYGFSKPDANGGIDAYIDRVREAGRQAASSLNGHAPAGV</sequence>
<dbReference type="Pfam" id="PF01613">
    <property type="entry name" value="Flavin_Reduct"/>
    <property type="match status" value="1"/>
</dbReference>
<keyword evidence="5" id="KW-1185">Reference proteome</keyword>
<dbReference type="SUPFAM" id="SSF55781">
    <property type="entry name" value="GAF domain-like"/>
    <property type="match status" value="1"/>
</dbReference>
<dbReference type="InterPro" id="IPR002563">
    <property type="entry name" value="Flavin_Rdtase-like_dom"/>
</dbReference>
<dbReference type="SUPFAM" id="SSF50475">
    <property type="entry name" value="FMN-binding split barrel"/>
    <property type="match status" value="1"/>
</dbReference>
<dbReference type="InterPro" id="IPR012349">
    <property type="entry name" value="Split_barrel_FMN-bd"/>
</dbReference>
<dbReference type="SMART" id="SM00903">
    <property type="entry name" value="Flavin_Reduct"/>
    <property type="match status" value="1"/>
</dbReference>
<dbReference type="InterPro" id="IPR050268">
    <property type="entry name" value="NADH-dep_flavin_reductase"/>
</dbReference>
<organism evidence="4 5">
    <name type="scientific">Streptomyces viridiviolaceus</name>
    <dbReference type="NCBI Taxonomy" id="68282"/>
    <lineage>
        <taxon>Bacteria</taxon>
        <taxon>Bacillati</taxon>
        <taxon>Actinomycetota</taxon>
        <taxon>Actinomycetes</taxon>
        <taxon>Kitasatosporales</taxon>
        <taxon>Streptomycetaceae</taxon>
        <taxon>Streptomyces</taxon>
    </lineage>
</organism>
<evidence type="ECO:0000259" key="3">
    <source>
        <dbReference type="PROSITE" id="PS51078"/>
    </source>
</evidence>
<evidence type="ECO:0000313" key="4">
    <source>
        <dbReference type="EMBL" id="MFC7017058.1"/>
    </source>
</evidence>
<gene>
    <name evidence="4" type="ORF">ACFQMH_36320</name>
</gene>
<feature type="domain" description="IclR-ED" evidence="3">
    <location>
        <begin position="165"/>
        <end position="382"/>
    </location>
</feature>
<accession>A0ABW2EDF5</accession>
<dbReference type="PANTHER" id="PTHR30466:SF11">
    <property type="entry name" value="FLAVIN-DEPENDENT MONOOXYGENASE, REDUCTASE SUBUNIT HSAB"/>
    <property type="match status" value="1"/>
</dbReference>
<protein>
    <submittedName>
        <fullName evidence="4">Flavin reductase</fullName>
    </submittedName>
</protein>
<dbReference type="PANTHER" id="PTHR30466">
    <property type="entry name" value="FLAVIN REDUCTASE"/>
    <property type="match status" value="1"/>
</dbReference>
<dbReference type="EMBL" id="JBHSYM010000086">
    <property type="protein sequence ID" value="MFC7017058.1"/>
    <property type="molecule type" value="Genomic_DNA"/>
</dbReference>
<comment type="similarity">
    <text evidence="1">Belongs to the non-flavoprotein flavin reductase family.</text>
</comment>
<dbReference type="RefSeq" id="WP_229881692.1">
    <property type="nucleotide sequence ID" value="NZ_BMWA01000039.1"/>
</dbReference>
<keyword evidence="2" id="KW-0560">Oxidoreductase</keyword>
<reference evidence="5" key="1">
    <citation type="journal article" date="2019" name="Int. J. Syst. Evol. Microbiol.">
        <title>The Global Catalogue of Microorganisms (GCM) 10K type strain sequencing project: providing services to taxonomists for standard genome sequencing and annotation.</title>
        <authorList>
            <consortium name="The Broad Institute Genomics Platform"/>
            <consortium name="The Broad Institute Genome Sequencing Center for Infectious Disease"/>
            <person name="Wu L."/>
            <person name="Ma J."/>
        </authorList>
    </citation>
    <scope>NUCLEOTIDE SEQUENCE [LARGE SCALE GENOMIC DNA]</scope>
    <source>
        <strain evidence="5">JCM 4855</strain>
    </source>
</reference>
<dbReference type="InterPro" id="IPR029016">
    <property type="entry name" value="GAF-like_dom_sf"/>
</dbReference>
<proteinExistence type="inferred from homology"/>
<evidence type="ECO:0000256" key="2">
    <source>
        <dbReference type="ARBA" id="ARBA00023002"/>
    </source>
</evidence>
<dbReference type="Proteomes" id="UP001596409">
    <property type="component" value="Unassembled WGS sequence"/>
</dbReference>
<dbReference type="Gene3D" id="3.30.450.40">
    <property type="match status" value="1"/>
</dbReference>
<evidence type="ECO:0000256" key="1">
    <source>
        <dbReference type="ARBA" id="ARBA00008898"/>
    </source>
</evidence>
<dbReference type="PROSITE" id="PS51078">
    <property type="entry name" value="ICLR_ED"/>
    <property type="match status" value="1"/>
</dbReference>
<dbReference type="InterPro" id="IPR014757">
    <property type="entry name" value="Tscrpt_reg_IclR_C"/>
</dbReference>
<name>A0ABW2EDF5_9ACTN</name>
<comment type="caution">
    <text evidence="4">The sequence shown here is derived from an EMBL/GenBank/DDBJ whole genome shotgun (WGS) entry which is preliminary data.</text>
</comment>
<evidence type="ECO:0000313" key="5">
    <source>
        <dbReference type="Proteomes" id="UP001596409"/>
    </source>
</evidence>
<dbReference type="Gene3D" id="2.30.110.10">
    <property type="entry name" value="Electron Transport, Fmn-binding Protein, Chain A"/>
    <property type="match status" value="1"/>
</dbReference>